<name>A0ABY7FCL8_MYAAR</name>
<keyword evidence="1" id="KW-1133">Transmembrane helix</keyword>
<feature type="signal peptide" evidence="2">
    <location>
        <begin position="1"/>
        <end position="23"/>
    </location>
</feature>
<keyword evidence="1" id="KW-0472">Membrane</keyword>
<evidence type="ECO:0000256" key="2">
    <source>
        <dbReference type="SAM" id="SignalP"/>
    </source>
</evidence>
<sequence length="94" mass="9690">MTSSVVVLSLIGAAILLADVTTATGCLSCSKVKIGDVVVRGCGSTSSVELCVEVESLSTYTCTCSTDYCNTASHVTVTMVTALLLALVAMVFRF</sequence>
<keyword evidence="1" id="KW-0812">Transmembrane</keyword>
<reference evidence="3" key="1">
    <citation type="submission" date="2022-11" db="EMBL/GenBank/DDBJ databases">
        <title>Centuries of genome instability and evolution in soft-shell clam transmissible cancer (bioRxiv).</title>
        <authorList>
            <person name="Hart S.F.M."/>
            <person name="Yonemitsu M.A."/>
            <person name="Giersch R.M."/>
            <person name="Beal B.F."/>
            <person name="Arriagada G."/>
            <person name="Davis B.W."/>
            <person name="Ostrander E.A."/>
            <person name="Goff S.P."/>
            <person name="Metzger M.J."/>
        </authorList>
    </citation>
    <scope>NUCLEOTIDE SEQUENCE</scope>
    <source>
        <strain evidence="3">MELC-2E11</strain>
        <tissue evidence="3">Siphon/mantle</tissue>
    </source>
</reference>
<proteinExistence type="predicted"/>
<feature type="transmembrane region" description="Helical" evidence="1">
    <location>
        <begin position="72"/>
        <end position="92"/>
    </location>
</feature>
<dbReference type="EMBL" id="CP111022">
    <property type="protein sequence ID" value="WAR18428.1"/>
    <property type="molecule type" value="Genomic_DNA"/>
</dbReference>
<protein>
    <submittedName>
        <fullName evidence="3">Uncharacterized protein</fullName>
    </submittedName>
</protein>
<evidence type="ECO:0000313" key="4">
    <source>
        <dbReference type="Proteomes" id="UP001164746"/>
    </source>
</evidence>
<gene>
    <name evidence="3" type="ORF">MAR_000266</name>
</gene>
<evidence type="ECO:0000313" key="3">
    <source>
        <dbReference type="EMBL" id="WAR18428.1"/>
    </source>
</evidence>
<organism evidence="3 4">
    <name type="scientific">Mya arenaria</name>
    <name type="common">Soft-shell clam</name>
    <dbReference type="NCBI Taxonomy" id="6604"/>
    <lineage>
        <taxon>Eukaryota</taxon>
        <taxon>Metazoa</taxon>
        <taxon>Spiralia</taxon>
        <taxon>Lophotrochozoa</taxon>
        <taxon>Mollusca</taxon>
        <taxon>Bivalvia</taxon>
        <taxon>Autobranchia</taxon>
        <taxon>Heteroconchia</taxon>
        <taxon>Euheterodonta</taxon>
        <taxon>Imparidentia</taxon>
        <taxon>Neoheterodontei</taxon>
        <taxon>Myida</taxon>
        <taxon>Myoidea</taxon>
        <taxon>Myidae</taxon>
        <taxon>Mya</taxon>
    </lineage>
</organism>
<keyword evidence="4" id="KW-1185">Reference proteome</keyword>
<feature type="chain" id="PRO_5045111402" evidence="2">
    <location>
        <begin position="24"/>
        <end position="94"/>
    </location>
</feature>
<evidence type="ECO:0000256" key="1">
    <source>
        <dbReference type="SAM" id="Phobius"/>
    </source>
</evidence>
<keyword evidence="2" id="KW-0732">Signal</keyword>
<accession>A0ABY7FCL8</accession>
<dbReference type="Proteomes" id="UP001164746">
    <property type="component" value="Chromosome 11"/>
</dbReference>